<accession>A0A937LKY4</accession>
<name>A0A937LKY4_9GAMM</name>
<reference evidence="1" key="1">
    <citation type="submission" date="2020-10" db="EMBL/GenBank/DDBJ databases">
        <title>Microbiome of the Black Sea water column analyzed by genome centric metagenomics.</title>
        <authorList>
            <person name="Cabello-Yeves P.J."/>
            <person name="Callieri C."/>
            <person name="Picazo A."/>
            <person name="Mehrshad M."/>
            <person name="Haro-Moreno J.M."/>
            <person name="Roda-Garcia J."/>
            <person name="Dzembekova N."/>
            <person name="Slabakova V."/>
            <person name="Slabakova N."/>
            <person name="Moncheva S."/>
            <person name="Rodriguez-Valera F."/>
        </authorList>
    </citation>
    <scope>NUCLEOTIDE SEQUENCE</scope>
    <source>
        <strain evidence="1">BS307-5m-G50</strain>
    </source>
</reference>
<dbReference type="Proteomes" id="UP000711391">
    <property type="component" value="Unassembled WGS sequence"/>
</dbReference>
<evidence type="ECO:0000313" key="2">
    <source>
        <dbReference type="Proteomes" id="UP000711391"/>
    </source>
</evidence>
<evidence type="ECO:0008006" key="3">
    <source>
        <dbReference type="Google" id="ProtNLM"/>
    </source>
</evidence>
<organism evidence="1 2">
    <name type="scientific">SAR86 cluster bacterium</name>
    <dbReference type="NCBI Taxonomy" id="2030880"/>
    <lineage>
        <taxon>Bacteria</taxon>
        <taxon>Pseudomonadati</taxon>
        <taxon>Pseudomonadota</taxon>
        <taxon>Gammaproteobacteria</taxon>
        <taxon>SAR86 cluster</taxon>
    </lineage>
</organism>
<sequence>MSTFIAAFIVILVAFSALAIGLIIRNKPIEGSCGGVMTSEDGTCSICGKTEINSCTKTDS</sequence>
<dbReference type="EMBL" id="JADHQD010000004">
    <property type="protein sequence ID" value="MBL6817961.1"/>
    <property type="molecule type" value="Genomic_DNA"/>
</dbReference>
<gene>
    <name evidence="1" type="ORF">ISQ64_00985</name>
</gene>
<comment type="caution">
    <text evidence="1">The sequence shown here is derived from an EMBL/GenBank/DDBJ whole genome shotgun (WGS) entry which is preliminary data.</text>
</comment>
<evidence type="ECO:0000313" key="1">
    <source>
        <dbReference type="EMBL" id="MBL6817961.1"/>
    </source>
</evidence>
<protein>
    <recommendedName>
        <fullName evidence="3">(Na+)-NQR maturation NqrM</fullName>
    </recommendedName>
</protein>
<proteinExistence type="predicted"/>
<dbReference type="AlphaFoldDB" id="A0A937LKY4"/>